<dbReference type="PANTHER" id="PTHR43298:SF2">
    <property type="entry name" value="FMN_FAD EXPORTER YEEO-RELATED"/>
    <property type="match status" value="1"/>
</dbReference>
<evidence type="ECO:0000256" key="11">
    <source>
        <dbReference type="ARBA" id="ARBA00023136"/>
    </source>
</evidence>
<comment type="function">
    <text evidence="1">Multidrug efflux pump.</text>
</comment>
<evidence type="ECO:0000313" key="14">
    <source>
        <dbReference type="EMBL" id="SEQ68709.1"/>
    </source>
</evidence>
<dbReference type="GO" id="GO:0042910">
    <property type="term" value="F:xenobiotic transmembrane transporter activity"/>
    <property type="evidence" value="ECO:0007669"/>
    <property type="project" value="InterPro"/>
</dbReference>
<keyword evidence="10" id="KW-0406">Ion transport</keyword>
<name>A0A1H9I290_9LACT</name>
<evidence type="ECO:0000256" key="6">
    <source>
        <dbReference type="ARBA" id="ARBA00022449"/>
    </source>
</evidence>
<comment type="subcellular location">
    <subcellularLocation>
        <location evidence="2">Cell membrane</location>
        <topology evidence="2">Multi-pass membrane protein</topology>
    </subcellularLocation>
</comment>
<dbReference type="InterPro" id="IPR002528">
    <property type="entry name" value="MATE_fam"/>
</dbReference>
<reference evidence="14 15" key="1">
    <citation type="submission" date="2016-10" db="EMBL/GenBank/DDBJ databases">
        <authorList>
            <person name="de Groot N.N."/>
        </authorList>
    </citation>
    <scope>NUCLEOTIDE SEQUENCE [LARGE SCALE GENOMIC DNA]</scope>
    <source>
        <strain evidence="14 15">DSM 15827</strain>
    </source>
</reference>
<feature type="transmembrane region" description="Helical" evidence="13">
    <location>
        <begin position="240"/>
        <end position="265"/>
    </location>
</feature>
<dbReference type="GO" id="GO:0005886">
    <property type="term" value="C:plasma membrane"/>
    <property type="evidence" value="ECO:0007669"/>
    <property type="project" value="UniProtKB-SubCell"/>
</dbReference>
<dbReference type="STRING" id="137733.SAMN05421767_10435"/>
<dbReference type="Pfam" id="PF01554">
    <property type="entry name" value="MatE"/>
    <property type="match status" value="2"/>
</dbReference>
<feature type="transmembrane region" description="Helical" evidence="13">
    <location>
        <begin position="132"/>
        <end position="151"/>
    </location>
</feature>
<dbReference type="InterPro" id="IPR050222">
    <property type="entry name" value="MATE_MdtK"/>
</dbReference>
<keyword evidence="15" id="KW-1185">Reference proteome</keyword>
<keyword evidence="5" id="KW-0813">Transport</keyword>
<dbReference type="RefSeq" id="WP_089745959.1">
    <property type="nucleotide sequence ID" value="NZ_FOGF01000004.1"/>
</dbReference>
<keyword evidence="8 13" id="KW-0812">Transmembrane</keyword>
<comment type="similarity">
    <text evidence="3">Belongs to the multi antimicrobial extrusion (MATE) (TC 2.A.66.1) family.</text>
</comment>
<feature type="transmembrane region" description="Helical" evidence="13">
    <location>
        <begin position="415"/>
        <end position="436"/>
    </location>
</feature>
<evidence type="ECO:0000256" key="1">
    <source>
        <dbReference type="ARBA" id="ARBA00003408"/>
    </source>
</evidence>
<feature type="transmembrane region" description="Helical" evidence="13">
    <location>
        <begin position="319"/>
        <end position="339"/>
    </location>
</feature>
<feature type="transmembrane region" description="Helical" evidence="13">
    <location>
        <begin position="92"/>
        <end position="112"/>
    </location>
</feature>
<evidence type="ECO:0000256" key="8">
    <source>
        <dbReference type="ARBA" id="ARBA00022692"/>
    </source>
</evidence>
<dbReference type="PANTHER" id="PTHR43298">
    <property type="entry name" value="MULTIDRUG RESISTANCE PROTEIN NORM-RELATED"/>
    <property type="match status" value="1"/>
</dbReference>
<dbReference type="OrthoDB" id="9811110at2"/>
<feature type="transmembrane region" description="Helical" evidence="13">
    <location>
        <begin position="163"/>
        <end position="191"/>
    </location>
</feature>
<dbReference type="PIRSF" id="PIRSF006603">
    <property type="entry name" value="DinF"/>
    <property type="match status" value="1"/>
</dbReference>
<proteinExistence type="inferred from homology"/>
<organism evidence="14 15">
    <name type="scientific">Granulicatella balaenopterae</name>
    <dbReference type="NCBI Taxonomy" id="137733"/>
    <lineage>
        <taxon>Bacteria</taxon>
        <taxon>Bacillati</taxon>
        <taxon>Bacillota</taxon>
        <taxon>Bacilli</taxon>
        <taxon>Lactobacillales</taxon>
        <taxon>Carnobacteriaceae</taxon>
        <taxon>Granulicatella</taxon>
    </lineage>
</organism>
<feature type="transmembrane region" description="Helical" evidence="13">
    <location>
        <begin position="285"/>
        <end position="307"/>
    </location>
</feature>
<feature type="transmembrane region" description="Helical" evidence="13">
    <location>
        <begin position="60"/>
        <end position="80"/>
    </location>
</feature>
<dbReference type="GO" id="GO:0006811">
    <property type="term" value="P:monoatomic ion transport"/>
    <property type="evidence" value="ECO:0007669"/>
    <property type="project" value="UniProtKB-KW"/>
</dbReference>
<keyword evidence="11 13" id="KW-0472">Membrane</keyword>
<evidence type="ECO:0000256" key="4">
    <source>
        <dbReference type="ARBA" id="ARBA00020268"/>
    </source>
</evidence>
<feature type="transmembrane region" description="Helical" evidence="13">
    <location>
        <begin position="197"/>
        <end position="219"/>
    </location>
</feature>
<accession>A0A1H9I290</accession>
<evidence type="ECO:0000313" key="15">
    <source>
        <dbReference type="Proteomes" id="UP000198556"/>
    </source>
</evidence>
<evidence type="ECO:0000256" key="3">
    <source>
        <dbReference type="ARBA" id="ARBA00010199"/>
    </source>
</evidence>
<dbReference type="NCBIfam" id="TIGR00797">
    <property type="entry name" value="matE"/>
    <property type="match status" value="1"/>
</dbReference>
<gene>
    <name evidence="14" type="ORF">SAMN05421767_10435</name>
</gene>
<dbReference type="Proteomes" id="UP000198556">
    <property type="component" value="Unassembled WGS sequence"/>
</dbReference>
<feature type="transmembrane region" description="Helical" evidence="13">
    <location>
        <begin position="12"/>
        <end position="32"/>
    </location>
</feature>
<evidence type="ECO:0000256" key="7">
    <source>
        <dbReference type="ARBA" id="ARBA00022475"/>
    </source>
</evidence>
<dbReference type="GO" id="GO:0015297">
    <property type="term" value="F:antiporter activity"/>
    <property type="evidence" value="ECO:0007669"/>
    <property type="project" value="UniProtKB-KW"/>
</dbReference>
<keyword evidence="7" id="KW-1003">Cell membrane</keyword>
<dbReference type="InterPro" id="IPR048279">
    <property type="entry name" value="MdtK-like"/>
</dbReference>
<sequence>MEHSFMEKEEILPLVVKMSLPMVISMLVNSLYNIVDSYFVAQISEQAISALSLIFPLQNMIIAVGVGFGVGSNAVVAIHLGQKDEKGATNTAALSMILSVFNGIVLTVLLLGTMRSFLQSFTNDLMVIEAGIEYGTIVFLFTTIVSMSINIEKLFQAVGKMRYAMMCMMIGCMTNIVLDPIFIFGFGFVPALGIKGAAIATGIGQTVGFLIYIYLYYRGKLGLTLRLTKDAFDFSIVKRIYAIGIPATLNISLSSVMLTLLNGILASMSETGVLILGVYYKLQTFIYMPANGIIQGIRPLVGFNYGAKRFDRVQKIYHTSLLMIMAMMGAGMLISLLFPEFLMAQFTTNQATVMEGAKAMQLISFGFIVSSVSVTVSGCLEGVGKGMESFIVAMARFVVIMIPVAYVMSKIMGVNGVWCSFAITETLTALLAYWLYLKNFVMGTNMDIEVANVKSK</sequence>
<feature type="transmembrane region" description="Helical" evidence="13">
    <location>
        <begin position="390"/>
        <end position="409"/>
    </location>
</feature>
<evidence type="ECO:0000256" key="13">
    <source>
        <dbReference type="SAM" id="Phobius"/>
    </source>
</evidence>
<dbReference type="EMBL" id="FOGF01000004">
    <property type="protein sequence ID" value="SEQ68709.1"/>
    <property type="molecule type" value="Genomic_DNA"/>
</dbReference>
<evidence type="ECO:0000256" key="5">
    <source>
        <dbReference type="ARBA" id="ARBA00022448"/>
    </source>
</evidence>
<evidence type="ECO:0000256" key="2">
    <source>
        <dbReference type="ARBA" id="ARBA00004651"/>
    </source>
</evidence>
<evidence type="ECO:0000256" key="12">
    <source>
        <dbReference type="ARBA" id="ARBA00031636"/>
    </source>
</evidence>
<dbReference type="AlphaFoldDB" id="A0A1H9I290"/>
<protein>
    <recommendedName>
        <fullName evidence="4">Probable multidrug resistance protein NorM</fullName>
    </recommendedName>
    <alternativeName>
        <fullName evidence="12">Multidrug-efflux transporter</fullName>
    </alternativeName>
</protein>
<evidence type="ECO:0000256" key="10">
    <source>
        <dbReference type="ARBA" id="ARBA00023065"/>
    </source>
</evidence>
<keyword evidence="6" id="KW-0050">Antiport</keyword>
<evidence type="ECO:0000256" key="9">
    <source>
        <dbReference type="ARBA" id="ARBA00022989"/>
    </source>
</evidence>
<feature type="transmembrane region" description="Helical" evidence="13">
    <location>
        <begin position="359"/>
        <end position="383"/>
    </location>
</feature>
<keyword evidence="9 13" id="KW-1133">Transmembrane helix</keyword>